<organism evidence="1">
    <name type="scientific">Podoviridae sp. ctG4L18</name>
    <dbReference type="NCBI Taxonomy" id="2825234"/>
    <lineage>
        <taxon>Viruses</taxon>
        <taxon>Duplodnaviria</taxon>
        <taxon>Heunggongvirae</taxon>
        <taxon>Uroviricota</taxon>
        <taxon>Caudoviricetes</taxon>
    </lineage>
</organism>
<protein>
    <submittedName>
        <fullName evidence="1">Uncharacterized protein</fullName>
    </submittedName>
</protein>
<accession>A0A8S5UNX7</accession>
<reference evidence="1" key="1">
    <citation type="journal article" date="2021" name="Proc. Natl. Acad. Sci. U.S.A.">
        <title>A Catalog of Tens of Thousands of Viruses from Human Metagenomes Reveals Hidden Associations with Chronic Diseases.</title>
        <authorList>
            <person name="Tisza M.J."/>
            <person name="Buck C.B."/>
        </authorList>
    </citation>
    <scope>NUCLEOTIDE SEQUENCE</scope>
    <source>
        <strain evidence="1">CtG4L18</strain>
    </source>
</reference>
<evidence type="ECO:0000313" key="1">
    <source>
        <dbReference type="EMBL" id="DAF96192.1"/>
    </source>
</evidence>
<name>A0A8S5UNX7_9CAUD</name>
<sequence>MSYFIDLLDKYKGKPYLETKQSKRNKDVVTVDQLFVGYGLKTPISKMAEVYA</sequence>
<dbReference type="EMBL" id="BK016114">
    <property type="protein sequence ID" value="DAF96192.1"/>
    <property type="molecule type" value="Genomic_DNA"/>
</dbReference>
<proteinExistence type="predicted"/>